<dbReference type="Proteomes" id="UP000186074">
    <property type="component" value="Chromosome"/>
</dbReference>
<keyword evidence="2" id="KW-1185">Reference proteome</keyword>
<dbReference type="RefSeq" id="WP_076087761.1">
    <property type="nucleotide sequence ID" value="NZ_CP019070.1"/>
</dbReference>
<evidence type="ECO:0008006" key="3">
    <source>
        <dbReference type="Google" id="ProtNLM"/>
    </source>
</evidence>
<dbReference type="Gene3D" id="3.40.50.300">
    <property type="entry name" value="P-loop containing nucleotide triphosphate hydrolases"/>
    <property type="match status" value="1"/>
</dbReference>
<evidence type="ECO:0000313" key="1">
    <source>
        <dbReference type="EMBL" id="APW66233.1"/>
    </source>
</evidence>
<organism evidence="1 2">
    <name type="scientific">Poseidonibacter parvus</name>
    <dbReference type="NCBI Taxonomy" id="1850254"/>
    <lineage>
        <taxon>Bacteria</taxon>
        <taxon>Pseudomonadati</taxon>
        <taxon>Campylobacterota</taxon>
        <taxon>Epsilonproteobacteria</taxon>
        <taxon>Campylobacterales</taxon>
        <taxon>Arcobacteraceae</taxon>
        <taxon>Poseidonibacter</taxon>
    </lineage>
</organism>
<proteinExistence type="predicted"/>
<dbReference type="STRING" id="1850254.LPB137_10440"/>
<gene>
    <name evidence="1" type="ORF">LPB137_10440</name>
</gene>
<dbReference type="AlphaFoldDB" id="A0A1P8KNY8"/>
<name>A0A1P8KNY8_9BACT</name>
<protein>
    <recommendedName>
        <fullName evidence="3">Serine kinase</fullName>
    </recommendedName>
</protein>
<accession>A0A1P8KNY8</accession>
<dbReference type="InterPro" id="IPR027417">
    <property type="entry name" value="P-loop_NTPase"/>
</dbReference>
<dbReference type="SUPFAM" id="SSF53795">
    <property type="entry name" value="PEP carboxykinase-like"/>
    <property type="match status" value="1"/>
</dbReference>
<dbReference type="OrthoDB" id="5372466at2"/>
<sequence>MKLFNYSLLHKPTTLADANYYLLTEGDFPSVDLSHVLTLYNNQYREVQIKSDKPFDNIVKNQYFSFDVKDVVSFLFKIGTNSIIIKRRKKASDLLVEYWLYHTFLPILLTFENKYYFLHAGAVEIENKSVLFIADSFGGKSTLTDFFIKKGHTMISDDKVATFEKEEKIYAVPSYPYHRPYRKMEDLGIFVENFAKEIKPIHCIFNLIKSDENSDINIEKISGIDKFKALRYATDIDLPVHKQSRFKSLANIANKVDIYNISIPWDLDRLEEVYDKICIFIKKEANEFKH</sequence>
<evidence type="ECO:0000313" key="2">
    <source>
        <dbReference type="Proteomes" id="UP000186074"/>
    </source>
</evidence>
<reference evidence="1 2" key="1">
    <citation type="submission" date="2017-01" db="EMBL/GenBank/DDBJ databases">
        <title>Genome sequencing of Arcobacter sp. LPB0137.</title>
        <authorList>
            <person name="Lee G.-W."/>
            <person name="Yi H."/>
        </authorList>
    </citation>
    <scope>NUCLEOTIDE SEQUENCE [LARGE SCALE GENOMIC DNA]</scope>
    <source>
        <strain evidence="1 2">LPB0137</strain>
    </source>
</reference>
<dbReference type="KEGG" id="alp:LPB137_10440"/>
<dbReference type="EMBL" id="CP019070">
    <property type="protein sequence ID" value="APW66233.1"/>
    <property type="molecule type" value="Genomic_DNA"/>
</dbReference>